<feature type="region of interest" description="Disordered" evidence="1">
    <location>
        <begin position="311"/>
        <end position="346"/>
    </location>
</feature>
<feature type="compositionally biased region" description="Polar residues" evidence="1">
    <location>
        <begin position="392"/>
        <end position="401"/>
    </location>
</feature>
<evidence type="ECO:0000313" key="3">
    <source>
        <dbReference type="Proteomes" id="UP001194468"/>
    </source>
</evidence>
<protein>
    <submittedName>
        <fullName evidence="2">Uncharacterized protein</fullName>
    </submittedName>
</protein>
<feature type="compositionally biased region" description="Polar residues" evidence="1">
    <location>
        <begin position="557"/>
        <end position="568"/>
    </location>
</feature>
<dbReference type="EMBL" id="WHUW01000010">
    <property type="protein sequence ID" value="KAF8441500.1"/>
    <property type="molecule type" value="Genomic_DNA"/>
</dbReference>
<feature type="compositionally biased region" description="Low complexity" evidence="1">
    <location>
        <begin position="326"/>
        <end position="341"/>
    </location>
</feature>
<feature type="compositionally biased region" description="Polar residues" evidence="1">
    <location>
        <begin position="311"/>
        <end position="322"/>
    </location>
</feature>
<proteinExistence type="predicted"/>
<accession>A0AAD4BWE2</accession>
<feature type="compositionally biased region" description="Polar residues" evidence="1">
    <location>
        <begin position="263"/>
        <end position="272"/>
    </location>
</feature>
<feature type="region of interest" description="Disordered" evidence="1">
    <location>
        <begin position="373"/>
        <end position="401"/>
    </location>
</feature>
<dbReference type="Proteomes" id="UP001194468">
    <property type="component" value="Unassembled WGS sequence"/>
</dbReference>
<feature type="region of interest" description="Disordered" evidence="1">
    <location>
        <begin position="251"/>
        <end position="272"/>
    </location>
</feature>
<organism evidence="2 3">
    <name type="scientific">Boletus edulis BED1</name>
    <dbReference type="NCBI Taxonomy" id="1328754"/>
    <lineage>
        <taxon>Eukaryota</taxon>
        <taxon>Fungi</taxon>
        <taxon>Dikarya</taxon>
        <taxon>Basidiomycota</taxon>
        <taxon>Agaricomycotina</taxon>
        <taxon>Agaricomycetes</taxon>
        <taxon>Agaricomycetidae</taxon>
        <taxon>Boletales</taxon>
        <taxon>Boletineae</taxon>
        <taxon>Boletaceae</taxon>
        <taxon>Boletoideae</taxon>
        <taxon>Boletus</taxon>
    </lineage>
</organism>
<reference evidence="2" key="1">
    <citation type="submission" date="2019-10" db="EMBL/GenBank/DDBJ databases">
        <authorList>
            <consortium name="DOE Joint Genome Institute"/>
            <person name="Kuo A."/>
            <person name="Miyauchi S."/>
            <person name="Kiss E."/>
            <person name="Drula E."/>
            <person name="Kohler A."/>
            <person name="Sanchez-Garcia M."/>
            <person name="Andreopoulos B."/>
            <person name="Barry K.W."/>
            <person name="Bonito G."/>
            <person name="Buee M."/>
            <person name="Carver A."/>
            <person name="Chen C."/>
            <person name="Cichocki N."/>
            <person name="Clum A."/>
            <person name="Culley D."/>
            <person name="Crous P.W."/>
            <person name="Fauchery L."/>
            <person name="Girlanda M."/>
            <person name="Hayes R."/>
            <person name="Keri Z."/>
            <person name="LaButti K."/>
            <person name="Lipzen A."/>
            <person name="Lombard V."/>
            <person name="Magnuson J."/>
            <person name="Maillard F."/>
            <person name="Morin E."/>
            <person name="Murat C."/>
            <person name="Nolan M."/>
            <person name="Ohm R."/>
            <person name="Pangilinan J."/>
            <person name="Pereira M."/>
            <person name="Perotto S."/>
            <person name="Peter M."/>
            <person name="Riley R."/>
            <person name="Sitrit Y."/>
            <person name="Stielow B."/>
            <person name="Szollosi G."/>
            <person name="Zifcakova L."/>
            <person name="Stursova M."/>
            <person name="Spatafora J.W."/>
            <person name="Tedersoo L."/>
            <person name="Vaario L.-M."/>
            <person name="Yamada A."/>
            <person name="Yan M."/>
            <person name="Wang P."/>
            <person name="Xu J."/>
            <person name="Bruns T."/>
            <person name="Baldrian P."/>
            <person name="Vilgalys R."/>
            <person name="Henrissat B."/>
            <person name="Grigoriev I.V."/>
            <person name="Hibbett D."/>
            <person name="Nagy L.G."/>
            <person name="Martin F.M."/>
        </authorList>
    </citation>
    <scope>NUCLEOTIDE SEQUENCE</scope>
    <source>
        <strain evidence="2">BED1</strain>
    </source>
</reference>
<evidence type="ECO:0000313" key="2">
    <source>
        <dbReference type="EMBL" id="KAF8441500.1"/>
    </source>
</evidence>
<reference evidence="2" key="2">
    <citation type="journal article" date="2020" name="Nat. Commun.">
        <title>Large-scale genome sequencing of mycorrhizal fungi provides insights into the early evolution of symbiotic traits.</title>
        <authorList>
            <person name="Miyauchi S."/>
            <person name="Kiss E."/>
            <person name="Kuo A."/>
            <person name="Drula E."/>
            <person name="Kohler A."/>
            <person name="Sanchez-Garcia M."/>
            <person name="Morin E."/>
            <person name="Andreopoulos B."/>
            <person name="Barry K.W."/>
            <person name="Bonito G."/>
            <person name="Buee M."/>
            <person name="Carver A."/>
            <person name="Chen C."/>
            <person name="Cichocki N."/>
            <person name="Clum A."/>
            <person name="Culley D."/>
            <person name="Crous P.W."/>
            <person name="Fauchery L."/>
            <person name="Girlanda M."/>
            <person name="Hayes R.D."/>
            <person name="Keri Z."/>
            <person name="LaButti K."/>
            <person name="Lipzen A."/>
            <person name="Lombard V."/>
            <person name="Magnuson J."/>
            <person name="Maillard F."/>
            <person name="Murat C."/>
            <person name="Nolan M."/>
            <person name="Ohm R.A."/>
            <person name="Pangilinan J."/>
            <person name="Pereira M.F."/>
            <person name="Perotto S."/>
            <person name="Peter M."/>
            <person name="Pfister S."/>
            <person name="Riley R."/>
            <person name="Sitrit Y."/>
            <person name="Stielow J.B."/>
            <person name="Szollosi G."/>
            <person name="Zifcakova L."/>
            <person name="Stursova M."/>
            <person name="Spatafora J.W."/>
            <person name="Tedersoo L."/>
            <person name="Vaario L.M."/>
            <person name="Yamada A."/>
            <person name="Yan M."/>
            <person name="Wang P."/>
            <person name="Xu J."/>
            <person name="Bruns T."/>
            <person name="Baldrian P."/>
            <person name="Vilgalys R."/>
            <person name="Dunand C."/>
            <person name="Henrissat B."/>
            <person name="Grigoriev I.V."/>
            <person name="Hibbett D."/>
            <person name="Nagy L.G."/>
            <person name="Martin F.M."/>
        </authorList>
    </citation>
    <scope>NUCLEOTIDE SEQUENCE</scope>
    <source>
        <strain evidence="2">BED1</strain>
    </source>
</reference>
<sequence>MWFRRGTVVNWFSEKLEFRVRERPSAAPIPDPIEPVLTLRANMRGTDGLSPSVGDSGCHAFNRIGLLPGPLNTSGSNTSSSCTASESVEADEPDGARLFKMWRYAPWMSILANGDFQAIRGLQSKHEAVCCFEEGFGAEMASIAKATVVIPQRAELRPRLGCTACPCNTNPLADVDPGRLTQDQRPTPPMPTMYLEAVSPSPSAPPSPDLSSFPSQSWSIIANVDIEQILTICGDEDLFGMDYVQNSSVPTTPTDSCGPPMLCSSSPTQSPSLTVAEASDEDLSGTNIDIEQISMPVMICGNEDLSGMDYAQNSSVSTTPTDSCGPPMLSSSSPTQSPSLTVAEASDEDLSGINVVIEQISTPVMICGDEDYAQRSGVPTTPTDSCGPPMLGSSSPTQSPSLTVAEASDEDLSGINVDIEQILTPVTICGDEDYAQRSGVPTMPTDSCGTPMLGSSSPTQSPSLVVAEASDEDLSGTNIDIEQILTLVTICGDEDISGMDYAQNSSVPTTPIDSCGPPALGSSSHLQLSSLTIVEPSLGSANATVESDDASGMGIQTKGSSNDTSQTDLSMVTPARNAATSTVPTKVTDNDPATSMTVAAGTVVRCKFGYIPHRHLLTKTLADGKLQTTRL</sequence>
<evidence type="ECO:0000256" key="1">
    <source>
        <dbReference type="SAM" id="MobiDB-lite"/>
    </source>
</evidence>
<comment type="caution">
    <text evidence="2">The sequence shown here is derived from an EMBL/GenBank/DDBJ whole genome shotgun (WGS) entry which is preliminary data.</text>
</comment>
<feature type="region of interest" description="Disordered" evidence="1">
    <location>
        <begin position="543"/>
        <end position="568"/>
    </location>
</feature>
<name>A0AAD4BWE2_BOLED</name>
<dbReference type="AlphaFoldDB" id="A0AAD4BWE2"/>
<keyword evidence="3" id="KW-1185">Reference proteome</keyword>
<gene>
    <name evidence="2" type="ORF">L210DRAFT_3503542</name>
</gene>